<name>A0ABZ1Z840_9NOCA</name>
<feature type="transmembrane region" description="Helical" evidence="2">
    <location>
        <begin position="157"/>
        <end position="176"/>
    </location>
</feature>
<evidence type="ECO:0000256" key="2">
    <source>
        <dbReference type="SAM" id="Phobius"/>
    </source>
</evidence>
<evidence type="ECO:0000256" key="1">
    <source>
        <dbReference type="SAM" id="MobiDB-lite"/>
    </source>
</evidence>
<dbReference type="PANTHER" id="PTHR40763">
    <property type="entry name" value="MEMBRANE PROTEIN-RELATED"/>
    <property type="match status" value="1"/>
</dbReference>
<feature type="domain" description="DUF1707" evidence="3">
    <location>
        <begin position="86"/>
        <end position="138"/>
    </location>
</feature>
<feature type="region of interest" description="Disordered" evidence="1">
    <location>
        <begin position="56"/>
        <end position="98"/>
    </location>
</feature>
<keyword evidence="2" id="KW-1133">Transmembrane helix</keyword>
<keyword evidence="2" id="KW-0812">Transmembrane</keyword>
<organism evidence="4 5">
    <name type="scientific">Nocardia vinacea</name>
    <dbReference type="NCBI Taxonomy" id="96468"/>
    <lineage>
        <taxon>Bacteria</taxon>
        <taxon>Bacillati</taxon>
        <taxon>Actinomycetota</taxon>
        <taxon>Actinomycetes</taxon>
        <taxon>Mycobacteriales</taxon>
        <taxon>Nocardiaceae</taxon>
        <taxon>Nocardia</taxon>
    </lineage>
</organism>
<evidence type="ECO:0000313" key="4">
    <source>
        <dbReference type="EMBL" id="WUV50257.1"/>
    </source>
</evidence>
<evidence type="ECO:0000259" key="3">
    <source>
        <dbReference type="Pfam" id="PF08044"/>
    </source>
</evidence>
<protein>
    <submittedName>
        <fullName evidence="4">DUF1707 domain-containing protein</fullName>
    </submittedName>
</protein>
<proteinExistence type="predicted"/>
<feature type="compositionally biased region" description="Basic and acidic residues" evidence="1">
    <location>
        <begin position="82"/>
        <end position="95"/>
    </location>
</feature>
<sequence length="364" mass="38765">MRARDLDRANVSSVLDAAYAEGQLGADEYRDRTARAETAKTIADLDRLTRDLQVPSAVRDLVPGAPTPTRNPLRRPGSTGRYPDHTRARAADRDTTGQLLDSARRDGQLTEEEHQTLSELAQGAKTLGDLADLVDDLQRPTDAPLPPAPPRSNRRRWYVIGVTAASVCAAVAAFALTSGAATSDAPPVAHVGAAVPDLGAVQPVVVATPNLLTREGVTHFLAKYLEKFGDLQADELTLFGDHATVERAVSGQPNRQVRYDYRGGFVQSSAPVSRKTDTPAVDLAQLNVAAVSDLLATAPTTLKVPNGVVTHMDVEVDATGTYSSFGIAKGATIVQIFAGNQFNESGYYLLTPAGQVLRAWAFEG</sequence>
<gene>
    <name evidence="4" type="ORF">OG563_19905</name>
</gene>
<dbReference type="RefSeq" id="WP_327094949.1">
    <property type="nucleotide sequence ID" value="NZ_CP109149.1"/>
</dbReference>
<feature type="domain" description="DUF1707" evidence="3">
    <location>
        <begin position="1"/>
        <end position="53"/>
    </location>
</feature>
<dbReference type="PANTHER" id="PTHR40763:SF4">
    <property type="entry name" value="DUF1707 DOMAIN-CONTAINING PROTEIN"/>
    <property type="match status" value="1"/>
</dbReference>
<dbReference type="Pfam" id="PF08044">
    <property type="entry name" value="DUF1707"/>
    <property type="match status" value="2"/>
</dbReference>
<keyword evidence="2" id="KW-0472">Membrane</keyword>
<dbReference type="Proteomes" id="UP001432062">
    <property type="component" value="Chromosome"/>
</dbReference>
<dbReference type="EMBL" id="CP109441">
    <property type="protein sequence ID" value="WUV50257.1"/>
    <property type="molecule type" value="Genomic_DNA"/>
</dbReference>
<reference evidence="4" key="1">
    <citation type="submission" date="2022-10" db="EMBL/GenBank/DDBJ databases">
        <title>The complete genomes of actinobacterial strains from the NBC collection.</title>
        <authorList>
            <person name="Joergensen T.S."/>
            <person name="Alvarez Arevalo M."/>
            <person name="Sterndorff E.B."/>
            <person name="Faurdal D."/>
            <person name="Vuksanovic O."/>
            <person name="Mourched A.-S."/>
            <person name="Charusanti P."/>
            <person name="Shaw S."/>
            <person name="Blin K."/>
            <person name="Weber T."/>
        </authorList>
    </citation>
    <scope>NUCLEOTIDE SEQUENCE</scope>
    <source>
        <strain evidence="4">NBC_01482</strain>
    </source>
</reference>
<evidence type="ECO:0000313" key="5">
    <source>
        <dbReference type="Proteomes" id="UP001432062"/>
    </source>
</evidence>
<dbReference type="InterPro" id="IPR012551">
    <property type="entry name" value="DUF1707_SHOCT-like"/>
</dbReference>
<keyword evidence="5" id="KW-1185">Reference proteome</keyword>
<accession>A0ABZ1Z840</accession>